<comment type="caution">
    <text evidence="1">The sequence shown here is derived from an EMBL/GenBank/DDBJ whole genome shotgun (WGS) entry which is preliminary data.</text>
</comment>
<dbReference type="AlphaFoldDB" id="A0A4C1V3S1"/>
<protein>
    <submittedName>
        <fullName evidence="1">Uncharacterized protein</fullName>
    </submittedName>
</protein>
<dbReference type="Proteomes" id="UP000299102">
    <property type="component" value="Unassembled WGS sequence"/>
</dbReference>
<accession>A0A4C1V3S1</accession>
<gene>
    <name evidence="1" type="ORF">EVAR_23876_1</name>
</gene>
<evidence type="ECO:0000313" key="1">
    <source>
        <dbReference type="EMBL" id="GBP33473.1"/>
    </source>
</evidence>
<evidence type="ECO:0000313" key="2">
    <source>
        <dbReference type="Proteomes" id="UP000299102"/>
    </source>
</evidence>
<sequence length="98" mass="11289">MYYEHLIQWVCGQRSRMRFGVPMQWKEQKITTTTVTSAVSICGLTLKNGLPRLTELLEDLTTFRGSTCSNILFYRELSFEENFSNMKSGSDFGETAFI</sequence>
<organism evidence="1 2">
    <name type="scientific">Eumeta variegata</name>
    <name type="common">Bagworm moth</name>
    <name type="synonym">Eumeta japonica</name>
    <dbReference type="NCBI Taxonomy" id="151549"/>
    <lineage>
        <taxon>Eukaryota</taxon>
        <taxon>Metazoa</taxon>
        <taxon>Ecdysozoa</taxon>
        <taxon>Arthropoda</taxon>
        <taxon>Hexapoda</taxon>
        <taxon>Insecta</taxon>
        <taxon>Pterygota</taxon>
        <taxon>Neoptera</taxon>
        <taxon>Endopterygota</taxon>
        <taxon>Lepidoptera</taxon>
        <taxon>Glossata</taxon>
        <taxon>Ditrysia</taxon>
        <taxon>Tineoidea</taxon>
        <taxon>Psychidae</taxon>
        <taxon>Oiketicinae</taxon>
        <taxon>Eumeta</taxon>
    </lineage>
</organism>
<proteinExistence type="predicted"/>
<name>A0A4C1V3S1_EUMVA</name>
<dbReference type="EMBL" id="BGZK01000274">
    <property type="protein sequence ID" value="GBP33473.1"/>
    <property type="molecule type" value="Genomic_DNA"/>
</dbReference>
<keyword evidence="2" id="KW-1185">Reference proteome</keyword>
<reference evidence="1 2" key="1">
    <citation type="journal article" date="2019" name="Commun. Biol.">
        <title>The bagworm genome reveals a unique fibroin gene that provides high tensile strength.</title>
        <authorList>
            <person name="Kono N."/>
            <person name="Nakamura H."/>
            <person name="Ohtoshi R."/>
            <person name="Tomita M."/>
            <person name="Numata K."/>
            <person name="Arakawa K."/>
        </authorList>
    </citation>
    <scope>NUCLEOTIDE SEQUENCE [LARGE SCALE GENOMIC DNA]</scope>
</reference>